<dbReference type="AlphaFoldDB" id="A0A7C8M6X7"/>
<evidence type="ECO:0000313" key="1">
    <source>
        <dbReference type="EMBL" id="KAF2869095.1"/>
    </source>
</evidence>
<dbReference type="EMBL" id="JAADJZ010000017">
    <property type="protein sequence ID" value="KAF2869095.1"/>
    <property type="molecule type" value="Genomic_DNA"/>
</dbReference>
<accession>A0A7C8M6X7</accession>
<gene>
    <name evidence="1" type="ORF">BDV95DRAFT_578360</name>
</gene>
<protein>
    <submittedName>
        <fullName evidence="1">Uncharacterized protein</fullName>
    </submittedName>
</protein>
<comment type="caution">
    <text evidence="1">The sequence shown here is derived from an EMBL/GenBank/DDBJ whole genome shotgun (WGS) entry which is preliminary data.</text>
</comment>
<name>A0A7C8M6X7_9PLEO</name>
<organism evidence="1 2">
    <name type="scientific">Massariosphaeria phaeospora</name>
    <dbReference type="NCBI Taxonomy" id="100035"/>
    <lineage>
        <taxon>Eukaryota</taxon>
        <taxon>Fungi</taxon>
        <taxon>Dikarya</taxon>
        <taxon>Ascomycota</taxon>
        <taxon>Pezizomycotina</taxon>
        <taxon>Dothideomycetes</taxon>
        <taxon>Pleosporomycetidae</taxon>
        <taxon>Pleosporales</taxon>
        <taxon>Pleosporales incertae sedis</taxon>
        <taxon>Massariosphaeria</taxon>
    </lineage>
</organism>
<keyword evidence="2" id="KW-1185">Reference proteome</keyword>
<evidence type="ECO:0000313" key="2">
    <source>
        <dbReference type="Proteomes" id="UP000481861"/>
    </source>
</evidence>
<sequence length="309" mass="35337">MAKYLHHPLVIMLALSFLLLFPIYSIWFYTTSEAQLQIDVVPDDTKRISHQVASDPYQDVIAYNASWFDADGTPLFYSAWRVRRGLVPPEPSARSTLTRHGARVACWPSTGGVWIKHADVVDLDFLGLNRLRDVPRHLNNPTAEDAFCKKLTLNGAEWWKLPPDFESRNALGADKFACRTLEECFAPDITNPYLIAWPEALLSTCYISKKQAEAAGGDALGGYHNALDMEERCEIIRRLGGRECYCRKYCAELQFLDWGRRDPDDENCGEMFELRDIEDGYLPDPFPRRELINWARKFCAHPGRCLNSL</sequence>
<dbReference type="OrthoDB" id="4487429at2759"/>
<reference evidence="1 2" key="1">
    <citation type="submission" date="2020-01" db="EMBL/GenBank/DDBJ databases">
        <authorList>
            <consortium name="DOE Joint Genome Institute"/>
            <person name="Haridas S."/>
            <person name="Albert R."/>
            <person name="Binder M."/>
            <person name="Bloem J."/>
            <person name="Labutti K."/>
            <person name="Salamov A."/>
            <person name="Andreopoulos B."/>
            <person name="Baker S.E."/>
            <person name="Barry K."/>
            <person name="Bills G."/>
            <person name="Bluhm B.H."/>
            <person name="Cannon C."/>
            <person name="Castanera R."/>
            <person name="Culley D.E."/>
            <person name="Daum C."/>
            <person name="Ezra D."/>
            <person name="Gonzalez J.B."/>
            <person name="Henrissat B."/>
            <person name="Kuo A."/>
            <person name="Liang C."/>
            <person name="Lipzen A."/>
            <person name="Lutzoni F."/>
            <person name="Magnuson J."/>
            <person name="Mondo S."/>
            <person name="Nolan M."/>
            <person name="Ohm R."/>
            <person name="Pangilinan J."/>
            <person name="Park H.-J.H."/>
            <person name="Ramirez L."/>
            <person name="Alfaro M."/>
            <person name="Sun H."/>
            <person name="Tritt A."/>
            <person name="Yoshinaga Y."/>
            <person name="Zwiers L.-H.L."/>
            <person name="Turgeon B.G."/>
            <person name="Goodwin S.B."/>
            <person name="Spatafora J.W."/>
            <person name="Crous P.W."/>
            <person name="Grigoriev I.V."/>
        </authorList>
    </citation>
    <scope>NUCLEOTIDE SEQUENCE [LARGE SCALE GENOMIC DNA]</scope>
    <source>
        <strain evidence="1 2">CBS 611.86</strain>
    </source>
</reference>
<proteinExistence type="predicted"/>
<dbReference type="Proteomes" id="UP000481861">
    <property type="component" value="Unassembled WGS sequence"/>
</dbReference>